<accession>A0ACC0ZG23</accession>
<comment type="caution">
    <text evidence="1">The sequence shown here is derived from an EMBL/GenBank/DDBJ whole genome shotgun (WGS) entry which is preliminary data.</text>
</comment>
<gene>
    <name evidence="1" type="ORF">Pint_16647</name>
</gene>
<sequence length="362" mass="40691">MYRIICITTLTSTRLLLPYYVFTRHISSSLNSEQLVSNLLQRCIESSRLRHGAAIHGSFIKRYVPYSLFLHNHILNMYMKCGDLTSGLQLFDEMPQRNVVSWSAVVSGFVQHGCPQKALSLFKRMHLEGETAPNGFTFVSVLHACSLCESGGLKGVYQIFGLILRLGLEWNVFLMNAFLTALIRKGKMVEALEVFDKCLDKDVVTWNAMMGGYLQHCYLEVPGFWFRMISEGVKPDNFTFSSVLTGLAVGNCLEMGMQVHGLVVKSGYGVEICVGNSLVDMYIKNQRLVEGFRVFNEMPKRDVCCWTQMASACLQCGEPGKAVEVVEEMMKKGLKPNKSLELHLLSSVTSLIALILLQQQIR</sequence>
<evidence type="ECO:0000313" key="2">
    <source>
        <dbReference type="Proteomes" id="UP001163603"/>
    </source>
</evidence>
<proteinExistence type="predicted"/>
<name>A0ACC0ZG23_9ROSI</name>
<dbReference type="Proteomes" id="UP001163603">
    <property type="component" value="Chromosome 2"/>
</dbReference>
<reference evidence="2" key="1">
    <citation type="journal article" date="2023" name="G3 (Bethesda)">
        <title>Genome assembly and association tests identify interacting loci associated with vigor, precocity, and sex in interspecific pistachio rootstocks.</title>
        <authorList>
            <person name="Palmer W."/>
            <person name="Jacygrad E."/>
            <person name="Sagayaradj S."/>
            <person name="Cavanaugh K."/>
            <person name="Han R."/>
            <person name="Bertier L."/>
            <person name="Beede B."/>
            <person name="Kafkas S."/>
            <person name="Golino D."/>
            <person name="Preece J."/>
            <person name="Michelmore R."/>
        </authorList>
    </citation>
    <scope>NUCLEOTIDE SEQUENCE [LARGE SCALE GENOMIC DNA]</scope>
</reference>
<keyword evidence="2" id="KW-1185">Reference proteome</keyword>
<protein>
    <submittedName>
        <fullName evidence="1">Uncharacterized protein</fullName>
    </submittedName>
</protein>
<organism evidence="1 2">
    <name type="scientific">Pistacia integerrima</name>
    <dbReference type="NCBI Taxonomy" id="434235"/>
    <lineage>
        <taxon>Eukaryota</taxon>
        <taxon>Viridiplantae</taxon>
        <taxon>Streptophyta</taxon>
        <taxon>Embryophyta</taxon>
        <taxon>Tracheophyta</taxon>
        <taxon>Spermatophyta</taxon>
        <taxon>Magnoliopsida</taxon>
        <taxon>eudicotyledons</taxon>
        <taxon>Gunneridae</taxon>
        <taxon>Pentapetalae</taxon>
        <taxon>rosids</taxon>
        <taxon>malvids</taxon>
        <taxon>Sapindales</taxon>
        <taxon>Anacardiaceae</taxon>
        <taxon>Pistacia</taxon>
    </lineage>
</organism>
<dbReference type="EMBL" id="CM047737">
    <property type="protein sequence ID" value="KAJ0049047.1"/>
    <property type="molecule type" value="Genomic_DNA"/>
</dbReference>
<evidence type="ECO:0000313" key="1">
    <source>
        <dbReference type="EMBL" id="KAJ0049047.1"/>
    </source>
</evidence>